<sequence>MSAQQSKNWFFETPWHVHAPEFTSEALAIDRVVLLDNGAAGQVTVTVLDTPTERLLHAGVMLAQRAVGEVGEWFVWAPDWEPWLPGEHTGPIASDSDSEMPDEVDELVAPFRRGATLAPVVSCTRVRSRYGILDESGETLAVLTDDRITMRRGGIATGRFRETTFDVSRLSPHQRDFIAEQMAQIGAVRVDGFRDLFTRVSQVAPEPVRSGKSPADQTTTGFLSWLLARRFRLILAADLALSNGEAADPGLLADRLHEFRGELDALRGIIDESWRADQLGRLDALAAAEPRTLTGRVEYDQLLDALDLAARIPRVDENADDDAGKALGGKLAAGIADLRAIADHAVEHPDADATWEQALVVADDTLGLARVARPAITKAKRTIKLLARIVDALADTRGPERSPDQVAALTPEQAYQAGRDDERAGARAVAARAAFAKEWPGLRGDLPQTPGAARTPLPSPARVVEAITELGRQG</sequence>
<dbReference type="EMBL" id="OMOH01000003">
    <property type="protein sequence ID" value="SPF67953.1"/>
    <property type="molecule type" value="Genomic_DNA"/>
</dbReference>
<reference evidence="3" key="1">
    <citation type="submission" date="2018-02" db="EMBL/GenBank/DDBJ databases">
        <authorList>
            <person name="Hornung B."/>
        </authorList>
    </citation>
    <scope>NUCLEOTIDE SEQUENCE [LARGE SCALE GENOMIC DNA]</scope>
</reference>
<gene>
    <name evidence="2" type="ORF">PROPJV5_0909</name>
</gene>
<evidence type="ECO:0000256" key="1">
    <source>
        <dbReference type="SAM" id="MobiDB-lite"/>
    </source>
</evidence>
<dbReference type="RefSeq" id="WP_119715154.1">
    <property type="nucleotide sequence ID" value="NZ_OMOH01000003.1"/>
</dbReference>
<proteinExistence type="predicted"/>
<dbReference type="AlphaFoldDB" id="A0A375I430"/>
<name>A0A375I430_9ACTN</name>
<evidence type="ECO:0000313" key="2">
    <source>
        <dbReference type="EMBL" id="SPF67953.1"/>
    </source>
</evidence>
<evidence type="ECO:0008006" key="4">
    <source>
        <dbReference type="Google" id="ProtNLM"/>
    </source>
</evidence>
<protein>
    <recommendedName>
        <fullName evidence="4">CHAD domain-containing protein</fullName>
    </recommendedName>
</protein>
<feature type="region of interest" description="Disordered" evidence="1">
    <location>
        <begin position="441"/>
        <end position="460"/>
    </location>
</feature>
<organism evidence="2 3">
    <name type="scientific">Propionibacterium ruminifibrarum</name>
    <dbReference type="NCBI Taxonomy" id="1962131"/>
    <lineage>
        <taxon>Bacteria</taxon>
        <taxon>Bacillati</taxon>
        <taxon>Actinomycetota</taxon>
        <taxon>Actinomycetes</taxon>
        <taxon>Propionibacteriales</taxon>
        <taxon>Propionibacteriaceae</taxon>
        <taxon>Propionibacterium</taxon>
    </lineage>
</organism>
<accession>A0A375I430</accession>
<dbReference type="Proteomes" id="UP000265962">
    <property type="component" value="Unassembled WGS sequence"/>
</dbReference>
<keyword evidence="3" id="KW-1185">Reference proteome</keyword>
<evidence type="ECO:0000313" key="3">
    <source>
        <dbReference type="Proteomes" id="UP000265962"/>
    </source>
</evidence>
<dbReference type="OrthoDB" id="3726668at2"/>